<keyword evidence="3" id="KW-1185">Reference proteome</keyword>
<dbReference type="EMBL" id="KZ107858">
    <property type="protein sequence ID" value="OSS44263.1"/>
    <property type="molecule type" value="Genomic_DNA"/>
</dbReference>
<evidence type="ECO:0000313" key="3">
    <source>
        <dbReference type="Proteomes" id="UP000193240"/>
    </source>
</evidence>
<reference evidence="2 3" key="1">
    <citation type="journal article" date="2017" name="Genome Announc.">
        <title>Genome sequence of the saprophytic ascomycete Epicoccum nigrum ICMP 19927 strain isolated from New Zealand.</title>
        <authorList>
            <person name="Fokin M."/>
            <person name="Fleetwood D."/>
            <person name="Weir B.S."/>
            <person name="Villas-Boas S.G."/>
        </authorList>
    </citation>
    <scope>NUCLEOTIDE SEQUENCE [LARGE SCALE GENOMIC DNA]</scope>
    <source>
        <strain evidence="2 3">ICMP 19927</strain>
    </source>
</reference>
<name>A0A1Y2LJS6_EPING</name>
<accession>A0A1Y2LJS6</accession>
<dbReference type="Proteomes" id="UP000193240">
    <property type="component" value="Unassembled WGS sequence"/>
</dbReference>
<dbReference type="AlphaFoldDB" id="A0A1Y2LJS6"/>
<feature type="chain" id="PRO_5012937674" evidence="1">
    <location>
        <begin position="26"/>
        <end position="169"/>
    </location>
</feature>
<keyword evidence="1" id="KW-0732">Signal</keyword>
<feature type="signal peptide" evidence="1">
    <location>
        <begin position="1"/>
        <end position="25"/>
    </location>
</feature>
<organism evidence="2 3">
    <name type="scientific">Epicoccum nigrum</name>
    <name type="common">Soil fungus</name>
    <name type="synonym">Epicoccum purpurascens</name>
    <dbReference type="NCBI Taxonomy" id="105696"/>
    <lineage>
        <taxon>Eukaryota</taxon>
        <taxon>Fungi</taxon>
        <taxon>Dikarya</taxon>
        <taxon>Ascomycota</taxon>
        <taxon>Pezizomycotina</taxon>
        <taxon>Dothideomycetes</taxon>
        <taxon>Pleosporomycetidae</taxon>
        <taxon>Pleosporales</taxon>
        <taxon>Pleosporineae</taxon>
        <taxon>Didymellaceae</taxon>
        <taxon>Epicoccum</taxon>
    </lineage>
</organism>
<dbReference type="InParanoid" id="A0A1Y2LJS6"/>
<evidence type="ECO:0000256" key="1">
    <source>
        <dbReference type="SAM" id="SignalP"/>
    </source>
</evidence>
<sequence>MATFTIVRAFWFLLVVSLLCSSTQSKTIRAHRRRHAVTNLHSHILRQDNIYPVLGVRGHGINNTAPRLEIRELQRNPDLFNLYLLGLQRWQNISQDDKLSYFQIAGTYASTKYVREVMLQTDHYKVYMAVRSYLGMAFPDVHSRQRGIKKATVTIAVICFLLGIVPSWL</sequence>
<dbReference type="InterPro" id="IPR008922">
    <property type="entry name" value="Di-copper_centre_dom_sf"/>
</dbReference>
<proteinExistence type="predicted"/>
<dbReference type="Gene3D" id="1.10.1280.10">
    <property type="entry name" value="Di-copper center containing domain from catechol oxidase"/>
    <property type="match status" value="1"/>
</dbReference>
<evidence type="ECO:0000313" key="2">
    <source>
        <dbReference type="EMBL" id="OSS44263.1"/>
    </source>
</evidence>
<gene>
    <name evidence="2" type="ORF">B5807_11082</name>
</gene>
<dbReference type="STRING" id="105696.A0A1Y2LJS6"/>
<protein>
    <submittedName>
        <fullName evidence="2">Uncharacterized protein</fullName>
    </submittedName>
</protein>